<organism evidence="16 17">
    <name type="scientific">Turicibacter faecis</name>
    <dbReference type="NCBI Taxonomy" id="2963365"/>
    <lineage>
        <taxon>Bacteria</taxon>
        <taxon>Bacillati</taxon>
        <taxon>Bacillota</taxon>
        <taxon>Erysipelotrichia</taxon>
        <taxon>Erysipelotrichales</taxon>
        <taxon>Turicibacteraceae</taxon>
        <taxon>Turicibacter</taxon>
    </lineage>
</organism>
<feature type="transmembrane region" description="Helical" evidence="14">
    <location>
        <begin position="7"/>
        <end position="28"/>
    </location>
</feature>
<dbReference type="RefSeq" id="WP_161832641.1">
    <property type="nucleotide sequence ID" value="NZ_AP028127.1"/>
</dbReference>
<feature type="domain" description="Histidine kinase" evidence="15">
    <location>
        <begin position="229"/>
        <end position="434"/>
    </location>
</feature>
<evidence type="ECO:0000256" key="14">
    <source>
        <dbReference type="SAM" id="Phobius"/>
    </source>
</evidence>
<comment type="catalytic activity">
    <reaction evidence="1">
        <text>ATP + protein L-histidine = ADP + protein N-phospho-L-histidine.</text>
        <dbReference type="EC" id="2.7.13.3"/>
    </reaction>
</comment>
<evidence type="ECO:0000313" key="16">
    <source>
        <dbReference type="EMBL" id="BEH89905.1"/>
    </source>
</evidence>
<evidence type="ECO:0000256" key="8">
    <source>
        <dbReference type="ARBA" id="ARBA00022741"/>
    </source>
</evidence>
<proteinExistence type="predicted"/>
<keyword evidence="12" id="KW-0902">Two-component regulatory system</keyword>
<feature type="transmembrane region" description="Helical" evidence="14">
    <location>
        <begin position="148"/>
        <end position="167"/>
    </location>
</feature>
<dbReference type="PROSITE" id="PS50109">
    <property type="entry name" value="HIS_KIN"/>
    <property type="match status" value="1"/>
</dbReference>
<keyword evidence="7 14" id="KW-0812">Transmembrane</keyword>
<keyword evidence="13 14" id="KW-0472">Membrane</keyword>
<gene>
    <name evidence="16" type="ORF">T23_00070</name>
</gene>
<keyword evidence="6" id="KW-0808">Transferase</keyword>
<evidence type="ECO:0000256" key="6">
    <source>
        <dbReference type="ARBA" id="ARBA00022679"/>
    </source>
</evidence>
<evidence type="ECO:0000256" key="3">
    <source>
        <dbReference type="ARBA" id="ARBA00012438"/>
    </source>
</evidence>
<evidence type="ECO:0000256" key="4">
    <source>
        <dbReference type="ARBA" id="ARBA00022475"/>
    </source>
</evidence>
<dbReference type="PANTHER" id="PTHR45528:SF1">
    <property type="entry name" value="SENSOR HISTIDINE KINASE CPXA"/>
    <property type="match status" value="1"/>
</dbReference>
<keyword evidence="4" id="KW-1003">Cell membrane</keyword>
<evidence type="ECO:0000256" key="12">
    <source>
        <dbReference type="ARBA" id="ARBA00023012"/>
    </source>
</evidence>
<evidence type="ECO:0000256" key="2">
    <source>
        <dbReference type="ARBA" id="ARBA00004651"/>
    </source>
</evidence>
<evidence type="ECO:0000256" key="10">
    <source>
        <dbReference type="ARBA" id="ARBA00022840"/>
    </source>
</evidence>
<keyword evidence="5" id="KW-0597">Phosphoprotein</keyword>
<dbReference type="SUPFAM" id="SSF47384">
    <property type="entry name" value="Homodimeric domain of signal transducing histidine kinase"/>
    <property type="match status" value="1"/>
</dbReference>
<dbReference type="InterPro" id="IPR003661">
    <property type="entry name" value="HisK_dim/P_dom"/>
</dbReference>
<name>A0ABM8IG06_9FIRM</name>
<evidence type="ECO:0000256" key="13">
    <source>
        <dbReference type="ARBA" id="ARBA00023136"/>
    </source>
</evidence>
<dbReference type="PANTHER" id="PTHR45528">
    <property type="entry name" value="SENSOR HISTIDINE KINASE CPXA"/>
    <property type="match status" value="1"/>
</dbReference>
<dbReference type="InterPro" id="IPR003594">
    <property type="entry name" value="HATPase_dom"/>
</dbReference>
<accession>A0ABM8IG06</accession>
<keyword evidence="9" id="KW-0418">Kinase</keyword>
<sequence length="447" mass="51417">MRLDRKLFWSYIITILIAISTSFTLFTVTSNQFLSYRLLDSMKKEMDLIQENLMVYNTGYFQPGVVIRNHIMQLVESELIIIQDNETVFYENKAILDDLQTYGVESTYFKKHYLMISGSVEVMDWKFDIILLRDKGTVVDLNRLNLNILFITSLVSMLIAAFFGVYVQNNISRPIHLLKNKIRNFQENLEAPEVTIYTGDEIQELDEDIVRMAKAIVNNDRKRKAFFENTSHELKTPLMNIRGYAEGLKDGIFSIDEAADVISKESESLRTLVESILYLSKLEDATHDRYQLQVVDLNVFLDGFYHKMAGLVADKGLELRLNLDRSVFVKLDDDKMIRALSNIITNAVRYAKTMISITTKIDEDWVEIRLFNDGPQIKETDLPYIFDRFYKGDKGQSGLGLSIVQSIITTHQGVIEALNVENGVCMSVKLPYVKPSNKRRSSEVKKG</sequence>
<evidence type="ECO:0000313" key="17">
    <source>
        <dbReference type="Proteomes" id="UP001432099"/>
    </source>
</evidence>
<dbReference type="Pfam" id="PF02518">
    <property type="entry name" value="HATPase_c"/>
    <property type="match status" value="1"/>
</dbReference>
<evidence type="ECO:0000256" key="11">
    <source>
        <dbReference type="ARBA" id="ARBA00022989"/>
    </source>
</evidence>
<evidence type="ECO:0000256" key="1">
    <source>
        <dbReference type="ARBA" id="ARBA00000085"/>
    </source>
</evidence>
<dbReference type="InterPro" id="IPR036097">
    <property type="entry name" value="HisK_dim/P_sf"/>
</dbReference>
<dbReference type="SMART" id="SM00388">
    <property type="entry name" value="HisKA"/>
    <property type="match status" value="1"/>
</dbReference>
<dbReference type="CDD" id="cd00082">
    <property type="entry name" value="HisKA"/>
    <property type="match status" value="1"/>
</dbReference>
<dbReference type="EC" id="2.7.13.3" evidence="3"/>
<keyword evidence="8" id="KW-0547">Nucleotide-binding</keyword>
<dbReference type="InterPro" id="IPR036890">
    <property type="entry name" value="HATPase_C_sf"/>
</dbReference>
<evidence type="ECO:0000256" key="5">
    <source>
        <dbReference type="ARBA" id="ARBA00022553"/>
    </source>
</evidence>
<protein>
    <recommendedName>
        <fullName evidence="3">histidine kinase</fullName>
        <ecNumber evidence="3">2.7.13.3</ecNumber>
    </recommendedName>
</protein>
<dbReference type="InterPro" id="IPR005467">
    <property type="entry name" value="His_kinase_dom"/>
</dbReference>
<dbReference type="InterPro" id="IPR050398">
    <property type="entry name" value="HssS/ArlS-like"/>
</dbReference>
<evidence type="ECO:0000259" key="15">
    <source>
        <dbReference type="PROSITE" id="PS50109"/>
    </source>
</evidence>
<dbReference type="Proteomes" id="UP001432099">
    <property type="component" value="Chromosome"/>
</dbReference>
<keyword evidence="17" id="KW-1185">Reference proteome</keyword>
<evidence type="ECO:0000256" key="9">
    <source>
        <dbReference type="ARBA" id="ARBA00022777"/>
    </source>
</evidence>
<dbReference type="Gene3D" id="1.10.287.130">
    <property type="match status" value="1"/>
</dbReference>
<dbReference type="EMBL" id="AP028127">
    <property type="protein sequence ID" value="BEH89905.1"/>
    <property type="molecule type" value="Genomic_DNA"/>
</dbReference>
<dbReference type="Pfam" id="PF00512">
    <property type="entry name" value="HisKA"/>
    <property type="match status" value="1"/>
</dbReference>
<keyword evidence="11 14" id="KW-1133">Transmembrane helix</keyword>
<dbReference type="Gene3D" id="3.30.565.10">
    <property type="entry name" value="Histidine kinase-like ATPase, C-terminal domain"/>
    <property type="match status" value="1"/>
</dbReference>
<reference evidence="16" key="1">
    <citation type="journal article" date="2024" name="Int. J. Syst. Evol. Microbiol.">
        <title>Turicibacter faecis sp. nov., isolated from faeces of heart failure mouse model.</title>
        <authorList>
            <person name="Imamura Y."/>
            <person name="Motooka D."/>
            <person name="Nakajima Y."/>
            <person name="Ito S."/>
            <person name="Kitakaze M."/>
            <person name="Iida T."/>
            <person name="Nakamura S."/>
        </authorList>
    </citation>
    <scope>NUCLEOTIDE SEQUENCE</scope>
    <source>
        <strain evidence="16">TC023</strain>
    </source>
</reference>
<dbReference type="Gene3D" id="6.10.340.10">
    <property type="match status" value="1"/>
</dbReference>
<comment type="subcellular location">
    <subcellularLocation>
        <location evidence="2">Cell membrane</location>
        <topology evidence="2">Multi-pass membrane protein</topology>
    </subcellularLocation>
</comment>
<dbReference type="SUPFAM" id="SSF55874">
    <property type="entry name" value="ATPase domain of HSP90 chaperone/DNA topoisomerase II/histidine kinase"/>
    <property type="match status" value="1"/>
</dbReference>
<evidence type="ECO:0000256" key="7">
    <source>
        <dbReference type="ARBA" id="ARBA00022692"/>
    </source>
</evidence>
<keyword evidence="10" id="KW-0067">ATP-binding</keyword>
<dbReference type="SMART" id="SM00387">
    <property type="entry name" value="HATPase_c"/>
    <property type="match status" value="1"/>
</dbReference>